<dbReference type="SUPFAM" id="SSF51735">
    <property type="entry name" value="NAD(P)-binding Rossmann-fold domains"/>
    <property type="match status" value="1"/>
</dbReference>
<sequence length="330" mass="37127">MSSTPFWIKQAYQYSFPKCLEVKMVKVAIAGGTGDVGRTIVEIIKDNPRHEAVILTRKPIGDVFGVPSLVVDYTNVNSLRDTLEEHKIHTVICAIGYEGDTLGVSQFNLIKAAEASVATVRFAPSAFACVYTPELAETFPPLHSYFRAIEELRKSSLEWTIFMNGYFMDYFTPGKIKSYLKPFPTVIDIEHRVAAIPGNGNVPITFTYSFDVARFVVSSLDLEEWPEESRMAGDILTWNELVSLAGEVLGCEFEVHHDDVEKLQRSEVTELPVHSILYEQMPKSEVQALSAAFSLWAQDANIMHIPGEFNTKFPDIHPLTVRGLLEKYRQ</sequence>
<organism evidence="5 6">
    <name type="scientific">Penicillium salamii</name>
    <dbReference type="NCBI Taxonomy" id="1612424"/>
    <lineage>
        <taxon>Eukaryota</taxon>
        <taxon>Fungi</taxon>
        <taxon>Dikarya</taxon>
        <taxon>Ascomycota</taxon>
        <taxon>Pezizomycotina</taxon>
        <taxon>Eurotiomycetes</taxon>
        <taxon>Eurotiomycetidae</taxon>
        <taxon>Eurotiales</taxon>
        <taxon>Aspergillaceae</taxon>
        <taxon>Penicillium</taxon>
    </lineage>
</organism>
<evidence type="ECO:0000313" key="5">
    <source>
        <dbReference type="EMBL" id="CAG8365090.1"/>
    </source>
</evidence>
<proteinExistence type="inferred from homology"/>
<dbReference type="Pfam" id="PF05368">
    <property type="entry name" value="NmrA"/>
    <property type="match status" value="1"/>
</dbReference>
<comment type="caution">
    <text evidence="5">The sequence shown here is derived from an EMBL/GenBank/DDBJ whole genome shotgun (WGS) entry which is preliminary data.</text>
</comment>
<gene>
    <name evidence="5" type="ORF">PSALAMII_LOCUS4036</name>
</gene>
<evidence type="ECO:0000256" key="3">
    <source>
        <dbReference type="ARBA" id="ARBA00023002"/>
    </source>
</evidence>
<protein>
    <recommendedName>
        <fullName evidence="4">NmrA-like domain-containing protein</fullName>
    </recommendedName>
</protein>
<reference evidence="5" key="1">
    <citation type="submission" date="2021-07" db="EMBL/GenBank/DDBJ databases">
        <authorList>
            <person name="Branca A.L. A."/>
        </authorList>
    </citation>
    <scope>NUCLEOTIDE SEQUENCE</scope>
</reference>
<feature type="domain" description="NmrA-like" evidence="4">
    <location>
        <begin position="26"/>
        <end position="259"/>
    </location>
</feature>
<dbReference type="InterPro" id="IPR051609">
    <property type="entry name" value="NmrA/Isoflavone_reductase-like"/>
</dbReference>
<dbReference type="Gene3D" id="3.40.50.720">
    <property type="entry name" value="NAD(P)-binding Rossmann-like Domain"/>
    <property type="match status" value="1"/>
</dbReference>
<dbReference type="OrthoDB" id="10262656at2759"/>
<keyword evidence="2" id="KW-0521">NADP</keyword>
<dbReference type="PANTHER" id="PTHR47706">
    <property type="entry name" value="NMRA-LIKE FAMILY PROTEIN"/>
    <property type="match status" value="1"/>
</dbReference>
<evidence type="ECO:0000256" key="2">
    <source>
        <dbReference type="ARBA" id="ARBA00022857"/>
    </source>
</evidence>
<dbReference type="PANTHER" id="PTHR47706:SF4">
    <property type="entry name" value="NMRA-LIKE DOMAIN-CONTAINING PROTEIN"/>
    <property type="match status" value="1"/>
</dbReference>
<dbReference type="GO" id="GO:0016491">
    <property type="term" value="F:oxidoreductase activity"/>
    <property type="evidence" value="ECO:0007669"/>
    <property type="project" value="UniProtKB-KW"/>
</dbReference>
<dbReference type="Proteomes" id="UP001152592">
    <property type="component" value="Unassembled WGS sequence"/>
</dbReference>
<dbReference type="InterPro" id="IPR036291">
    <property type="entry name" value="NAD(P)-bd_dom_sf"/>
</dbReference>
<evidence type="ECO:0000256" key="1">
    <source>
        <dbReference type="ARBA" id="ARBA00005725"/>
    </source>
</evidence>
<keyword evidence="3" id="KW-0560">Oxidoreductase</keyword>
<accession>A0A9W4NG07</accession>
<evidence type="ECO:0000259" key="4">
    <source>
        <dbReference type="Pfam" id="PF05368"/>
    </source>
</evidence>
<dbReference type="AlphaFoldDB" id="A0A9W4NG07"/>
<dbReference type="Gene3D" id="3.90.25.10">
    <property type="entry name" value="UDP-galactose 4-epimerase, domain 1"/>
    <property type="match status" value="1"/>
</dbReference>
<name>A0A9W4NG07_9EURO</name>
<dbReference type="EMBL" id="CAJVPD010000199">
    <property type="protein sequence ID" value="CAG8365090.1"/>
    <property type="molecule type" value="Genomic_DNA"/>
</dbReference>
<evidence type="ECO:0000313" key="6">
    <source>
        <dbReference type="Proteomes" id="UP001152592"/>
    </source>
</evidence>
<comment type="similarity">
    <text evidence="1">Belongs to the NmrA-type oxidoreductase family. Isoflavone reductase subfamily.</text>
</comment>
<dbReference type="InterPro" id="IPR008030">
    <property type="entry name" value="NmrA-like"/>
</dbReference>